<name>A0A938XXH6_9BACL</name>
<keyword evidence="2" id="KW-1185">Reference proteome</keyword>
<comment type="caution">
    <text evidence="1">The sequence shown here is derived from an EMBL/GenBank/DDBJ whole genome shotgun (WGS) entry which is preliminary data.</text>
</comment>
<proteinExistence type="predicted"/>
<sequence>MTKLISVLALMVIVLPISVTVLFDGPNNLFGACRLFFQRLFEHVVWYGAS</sequence>
<accession>A0A938XXH6</accession>
<dbReference type="AlphaFoldDB" id="A0A938XXH6"/>
<dbReference type="Proteomes" id="UP000717624">
    <property type="component" value="Unassembled WGS sequence"/>
</dbReference>
<reference evidence="1" key="1">
    <citation type="submission" date="2021-01" db="EMBL/GenBank/DDBJ databases">
        <title>Genomic Encyclopedia of Type Strains, Phase IV (KMG-IV): sequencing the most valuable type-strain genomes for metagenomic binning, comparative biology and taxonomic classification.</title>
        <authorList>
            <person name="Goeker M."/>
        </authorList>
    </citation>
    <scope>NUCLEOTIDE SEQUENCE</scope>
    <source>
        <strain evidence="1">DSM 25523</strain>
    </source>
</reference>
<gene>
    <name evidence="1" type="ORF">JOD01_003975</name>
</gene>
<evidence type="ECO:0000313" key="2">
    <source>
        <dbReference type="Proteomes" id="UP000717624"/>
    </source>
</evidence>
<dbReference type="EMBL" id="JAFBEB010000024">
    <property type="protein sequence ID" value="MBM7592313.1"/>
    <property type="molecule type" value="Genomic_DNA"/>
</dbReference>
<evidence type="ECO:0000313" key="1">
    <source>
        <dbReference type="EMBL" id="MBM7592313.1"/>
    </source>
</evidence>
<dbReference type="RefSeq" id="WP_204520124.1">
    <property type="nucleotide sequence ID" value="NZ_BAABIN010000029.1"/>
</dbReference>
<protein>
    <submittedName>
        <fullName evidence="1">Uncharacterized protein</fullName>
    </submittedName>
</protein>
<organism evidence="1 2">
    <name type="scientific">Brevibacillus fulvus</name>
    <dbReference type="NCBI Taxonomy" id="1125967"/>
    <lineage>
        <taxon>Bacteria</taxon>
        <taxon>Bacillati</taxon>
        <taxon>Bacillota</taxon>
        <taxon>Bacilli</taxon>
        <taxon>Bacillales</taxon>
        <taxon>Paenibacillaceae</taxon>
        <taxon>Brevibacillus</taxon>
    </lineage>
</organism>